<reference evidence="1" key="1">
    <citation type="submission" date="2020-05" db="EMBL/GenBank/DDBJ databases">
        <title>Large-scale comparative analyses of tick genomes elucidate their genetic diversity and vector capacities.</title>
        <authorList>
            <person name="Jia N."/>
            <person name="Wang J."/>
            <person name="Shi W."/>
            <person name="Du L."/>
            <person name="Sun Y."/>
            <person name="Zhan W."/>
            <person name="Jiang J."/>
            <person name="Wang Q."/>
            <person name="Zhang B."/>
            <person name="Ji P."/>
            <person name="Sakyi L.B."/>
            <person name="Cui X."/>
            <person name="Yuan T."/>
            <person name="Jiang B."/>
            <person name="Yang W."/>
            <person name="Lam T.T.-Y."/>
            <person name="Chang Q."/>
            <person name="Ding S."/>
            <person name="Wang X."/>
            <person name="Zhu J."/>
            <person name="Ruan X."/>
            <person name="Zhao L."/>
            <person name="Wei J."/>
            <person name="Que T."/>
            <person name="Du C."/>
            <person name="Cheng J."/>
            <person name="Dai P."/>
            <person name="Han X."/>
            <person name="Huang E."/>
            <person name="Gao Y."/>
            <person name="Liu J."/>
            <person name="Shao H."/>
            <person name="Ye R."/>
            <person name="Li L."/>
            <person name="Wei W."/>
            <person name="Wang X."/>
            <person name="Wang C."/>
            <person name="Yang T."/>
            <person name="Huo Q."/>
            <person name="Li W."/>
            <person name="Guo W."/>
            <person name="Chen H."/>
            <person name="Zhou L."/>
            <person name="Ni X."/>
            <person name="Tian J."/>
            <person name="Zhou Y."/>
            <person name="Sheng Y."/>
            <person name="Liu T."/>
            <person name="Pan Y."/>
            <person name="Xia L."/>
            <person name="Li J."/>
            <person name="Zhao F."/>
            <person name="Cao W."/>
        </authorList>
    </citation>
    <scope>NUCLEOTIDE SEQUENCE</scope>
    <source>
        <strain evidence="1">Dsil-2018</strain>
    </source>
</reference>
<protein>
    <submittedName>
        <fullName evidence="1">Uncharacterized protein</fullName>
    </submittedName>
</protein>
<evidence type="ECO:0000313" key="2">
    <source>
        <dbReference type="Proteomes" id="UP000821865"/>
    </source>
</evidence>
<name>A0ACB8D914_DERSI</name>
<comment type="caution">
    <text evidence="1">The sequence shown here is derived from an EMBL/GenBank/DDBJ whole genome shotgun (WGS) entry which is preliminary data.</text>
</comment>
<dbReference type="Proteomes" id="UP000821865">
    <property type="component" value="Chromosome 3"/>
</dbReference>
<sequence>MCPTDFHKLIKRGRVNVGWTSARVVEDLHVYLCTHCAAYWHSPRFCPDRSDASKAICTKSAEAHLAQTCRIRMGDAAVCCAACRGAGRDPAGHPAGDHRCPILAEQVARIRARTDYG</sequence>
<accession>A0ACB8D914</accession>
<organism evidence="1 2">
    <name type="scientific">Dermacentor silvarum</name>
    <name type="common">Tick</name>
    <dbReference type="NCBI Taxonomy" id="543639"/>
    <lineage>
        <taxon>Eukaryota</taxon>
        <taxon>Metazoa</taxon>
        <taxon>Ecdysozoa</taxon>
        <taxon>Arthropoda</taxon>
        <taxon>Chelicerata</taxon>
        <taxon>Arachnida</taxon>
        <taxon>Acari</taxon>
        <taxon>Parasitiformes</taxon>
        <taxon>Ixodida</taxon>
        <taxon>Ixodoidea</taxon>
        <taxon>Ixodidae</taxon>
        <taxon>Rhipicephalinae</taxon>
        <taxon>Dermacentor</taxon>
    </lineage>
</organism>
<proteinExistence type="predicted"/>
<dbReference type="EMBL" id="CM023472">
    <property type="protein sequence ID" value="KAH7960893.1"/>
    <property type="molecule type" value="Genomic_DNA"/>
</dbReference>
<gene>
    <name evidence="1" type="ORF">HPB49_024419</name>
</gene>
<keyword evidence="2" id="KW-1185">Reference proteome</keyword>
<evidence type="ECO:0000313" key="1">
    <source>
        <dbReference type="EMBL" id="KAH7960893.1"/>
    </source>
</evidence>